<keyword evidence="3" id="KW-1185">Reference proteome</keyword>
<dbReference type="Proteomes" id="UP000474024">
    <property type="component" value="Unassembled WGS sequence"/>
</dbReference>
<proteinExistence type="predicted"/>
<evidence type="ECO:0000313" key="3">
    <source>
        <dbReference type="Proteomes" id="UP000474024"/>
    </source>
</evidence>
<dbReference type="EMBL" id="VUNI01000001">
    <property type="protein sequence ID" value="MST73435.1"/>
    <property type="molecule type" value="Genomic_DNA"/>
</dbReference>
<accession>A0A6L5YLU2</accession>
<sequence length="90" mass="10164">MKGDEKSMPKLKIPEYEMQNRRTKAVIAEITELEAVDTKALAKILGLSASSVNRKKRHPEQFTLAEIRALVKRFKLTAEQQAKLIGVSEL</sequence>
<name>A0A6L5YLU2_9FIRM</name>
<evidence type="ECO:0000259" key="1">
    <source>
        <dbReference type="Pfam" id="PF08667"/>
    </source>
</evidence>
<dbReference type="AlphaFoldDB" id="A0A6L5YLU2"/>
<gene>
    <name evidence="2" type="ORF">FYJ75_00100</name>
</gene>
<reference evidence="2 3" key="1">
    <citation type="submission" date="2019-08" db="EMBL/GenBank/DDBJ databases">
        <title>In-depth cultivation of the pig gut microbiome towards novel bacterial diversity and tailored functional studies.</title>
        <authorList>
            <person name="Wylensek D."/>
            <person name="Hitch T.C.A."/>
            <person name="Clavel T."/>
        </authorList>
    </citation>
    <scope>NUCLEOTIDE SEQUENCE [LARGE SCALE GENOMIC DNA]</scope>
    <source>
        <strain evidence="2 3">MUC/MUC-530-WT-4D</strain>
    </source>
</reference>
<organism evidence="2 3">
    <name type="scientific">Roseburia porci</name>
    <dbReference type="NCBI Taxonomy" id="2605790"/>
    <lineage>
        <taxon>Bacteria</taxon>
        <taxon>Bacillati</taxon>
        <taxon>Bacillota</taxon>
        <taxon>Clostridia</taxon>
        <taxon>Lachnospirales</taxon>
        <taxon>Lachnospiraceae</taxon>
        <taxon>Roseburia</taxon>
    </lineage>
</organism>
<evidence type="ECO:0000313" key="2">
    <source>
        <dbReference type="EMBL" id="MST73435.1"/>
    </source>
</evidence>
<comment type="caution">
    <text evidence="2">The sequence shown here is derived from an EMBL/GenBank/DDBJ whole genome shotgun (WGS) entry which is preliminary data.</text>
</comment>
<dbReference type="Pfam" id="PF08667">
    <property type="entry name" value="BetR"/>
    <property type="match status" value="1"/>
</dbReference>
<dbReference type="InterPro" id="IPR013975">
    <property type="entry name" value="Tscrpt_reg_BetR_N"/>
</dbReference>
<feature type="domain" description="Transcription regulator BetR N-terminal" evidence="1">
    <location>
        <begin position="34"/>
        <end position="80"/>
    </location>
</feature>
<protein>
    <recommendedName>
        <fullName evidence="1">Transcription regulator BetR N-terminal domain-containing protein</fullName>
    </recommendedName>
</protein>